<protein>
    <submittedName>
        <fullName evidence="1">Uncharacterized protein</fullName>
    </submittedName>
</protein>
<comment type="caution">
    <text evidence="1">The sequence shown here is derived from an EMBL/GenBank/DDBJ whole genome shotgun (WGS) entry which is preliminary data.</text>
</comment>
<sequence>MFNLQYRLATNQGFRRLRLAYFQGRMRRYIQTAVVLIASSAILVFCFNYRLPVPPVAEHASSAHPSTFDILAKARLAELQARYSAEEVLDTTGLKTGNFSWDEYVKEIRGVYQEYFLPPPSIILQYNGRPDTQGPMNTLGKPATISRVGAKLDESFDLLSYGRNASAREVFHMKVPDSIPHIIYTTSKDTFFPQQFDTWQHLNSKAGWHVRSYNDDAIWEWMEEVFGMGNKKTQGRSKKVEIEGDDQEATGDKAEEAPSGQGSSPLVLDVYQQIDNGVLRADVFRYLALLMEGGVYTDTDTACIRPIIRWPGIRENHWDLKDITDPLLMSLPHMADLLAQTENNTVKYEVQPGEKEPVQVKVTPAEAIRNRLTELKLDAWDPPKLVIGVEWDNWGPSATAHWTEKAYARGMQIVQSTIMAQPGHPVFVDVLGRIFKDLHNGRGAYADEIVDELGRRKHLSRERLMDIVSLPDAWAGSALDFTGPGVL</sequence>
<dbReference type="Proteomes" id="UP001243375">
    <property type="component" value="Unassembled WGS sequence"/>
</dbReference>
<organism evidence="1 2">
    <name type="scientific">Naganishia vaughanmartiniae</name>
    <dbReference type="NCBI Taxonomy" id="1424756"/>
    <lineage>
        <taxon>Eukaryota</taxon>
        <taxon>Fungi</taxon>
        <taxon>Dikarya</taxon>
        <taxon>Basidiomycota</taxon>
        <taxon>Agaricomycotina</taxon>
        <taxon>Tremellomycetes</taxon>
        <taxon>Filobasidiales</taxon>
        <taxon>Filobasidiaceae</taxon>
        <taxon>Naganishia</taxon>
    </lineage>
</organism>
<evidence type="ECO:0000313" key="1">
    <source>
        <dbReference type="EMBL" id="KAJ9114686.1"/>
    </source>
</evidence>
<proteinExistence type="predicted"/>
<keyword evidence="2" id="KW-1185">Reference proteome</keyword>
<name>A0ACC2WV39_9TREE</name>
<dbReference type="EMBL" id="JASBWU010000018">
    <property type="protein sequence ID" value="KAJ9114686.1"/>
    <property type="molecule type" value="Genomic_DNA"/>
</dbReference>
<accession>A0ACC2WV39</accession>
<evidence type="ECO:0000313" key="2">
    <source>
        <dbReference type="Proteomes" id="UP001243375"/>
    </source>
</evidence>
<gene>
    <name evidence="1" type="ORF">QFC22_005562</name>
</gene>
<reference evidence="1" key="1">
    <citation type="submission" date="2023-04" db="EMBL/GenBank/DDBJ databases">
        <title>Draft Genome sequencing of Naganishia species isolated from polar environments using Oxford Nanopore Technology.</title>
        <authorList>
            <person name="Leo P."/>
            <person name="Venkateswaran K."/>
        </authorList>
    </citation>
    <scope>NUCLEOTIDE SEQUENCE</scope>
    <source>
        <strain evidence="1">MNA-CCFEE 5425</strain>
    </source>
</reference>